<dbReference type="Gene3D" id="3.40.50.2000">
    <property type="entry name" value="Glycogen Phosphorylase B"/>
    <property type="match status" value="2"/>
</dbReference>
<dbReference type="AlphaFoldDB" id="A0A0W8EYV6"/>
<sequence>MRFIYICRCCPQQNSGIHMKISAQVNHLIKLGVNAFLCSICADNEKISIQKHMKIIKISGSEKSIGIIQITKQDFLANQAIKRIILSLGEKDIIYLRIRRPSWHFSHILKQPRDCKIVIEYQSIEPEEYRLKKKYWYIPLDFLFGNDIRKYTDAIVGITDEITRYQVMRSGDASKPHITIGNGFDVTSVPVRRAPSYTGDGLHLLCVAIVHRGHGLDRLIRGLASYKNVLRVVLHIAGDGPEMSSLKELTNNLGIVDQVVFHGFLTGKTLDSLFDQCHIAVGSLGIHRIGLREASILKAREYCARGIPFLYDVPDADFPSGFPYILRLPADESTINLEQVTSFVEEICADPNHPQKMRVYAEKHLDWSVKMKKLKIFLEATIDEMHQII</sequence>
<dbReference type="InterPro" id="IPR001296">
    <property type="entry name" value="Glyco_trans_1"/>
</dbReference>
<organism evidence="2">
    <name type="scientific">hydrocarbon metagenome</name>
    <dbReference type="NCBI Taxonomy" id="938273"/>
    <lineage>
        <taxon>unclassified sequences</taxon>
        <taxon>metagenomes</taxon>
        <taxon>ecological metagenomes</taxon>
    </lineage>
</organism>
<accession>A0A0W8EYV6</accession>
<evidence type="ECO:0000313" key="2">
    <source>
        <dbReference type="EMBL" id="KUG13662.1"/>
    </source>
</evidence>
<protein>
    <recommendedName>
        <fullName evidence="1">Glycosyl transferase family 1 domain-containing protein</fullName>
    </recommendedName>
</protein>
<evidence type="ECO:0000259" key="1">
    <source>
        <dbReference type="Pfam" id="PF00534"/>
    </source>
</evidence>
<gene>
    <name evidence="2" type="ORF">ASZ90_016333</name>
</gene>
<reference evidence="2" key="1">
    <citation type="journal article" date="2015" name="Proc. Natl. Acad. Sci. U.S.A.">
        <title>Networks of energetic and metabolic interactions define dynamics in microbial communities.</title>
        <authorList>
            <person name="Embree M."/>
            <person name="Liu J.K."/>
            <person name="Al-Bassam M.M."/>
            <person name="Zengler K."/>
        </authorList>
    </citation>
    <scope>NUCLEOTIDE SEQUENCE</scope>
</reference>
<feature type="domain" description="Glycosyl transferase family 1" evidence="1">
    <location>
        <begin position="205"/>
        <end position="282"/>
    </location>
</feature>
<proteinExistence type="predicted"/>
<name>A0A0W8EYV6_9ZZZZ</name>
<dbReference type="SUPFAM" id="SSF53756">
    <property type="entry name" value="UDP-Glycosyltransferase/glycogen phosphorylase"/>
    <property type="match status" value="1"/>
</dbReference>
<dbReference type="EMBL" id="LNQE01001711">
    <property type="protein sequence ID" value="KUG13662.1"/>
    <property type="molecule type" value="Genomic_DNA"/>
</dbReference>
<dbReference type="CDD" id="cd03801">
    <property type="entry name" value="GT4_PimA-like"/>
    <property type="match status" value="1"/>
</dbReference>
<dbReference type="GO" id="GO:0016757">
    <property type="term" value="F:glycosyltransferase activity"/>
    <property type="evidence" value="ECO:0007669"/>
    <property type="project" value="InterPro"/>
</dbReference>
<dbReference type="Pfam" id="PF00534">
    <property type="entry name" value="Glycos_transf_1"/>
    <property type="match status" value="1"/>
</dbReference>
<comment type="caution">
    <text evidence="2">The sequence shown here is derived from an EMBL/GenBank/DDBJ whole genome shotgun (WGS) entry which is preliminary data.</text>
</comment>